<evidence type="ECO:0000256" key="7">
    <source>
        <dbReference type="ARBA" id="ARBA00022723"/>
    </source>
</evidence>
<keyword evidence="6 11" id="KW-0812">Transmembrane</keyword>
<organism evidence="12">
    <name type="scientific">Hemiselmis andersenii</name>
    <name type="common">Cryptophyte alga</name>
    <dbReference type="NCBI Taxonomy" id="464988"/>
    <lineage>
        <taxon>Eukaryota</taxon>
        <taxon>Cryptophyceae</taxon>
        <taxon>Cryptomonadales</taxon>
        <taxon>Hemiselmidaceae</taxon>
        <taxon>Hemiselmis</taxon>
    </lineage>
</organism>
<evidence type="ECO:0000256" key="6">
    <source>
        <dbReference type="ARBA" id="ARBA00022692"/>
    </source>
</evidence>
<evidence type="ECO:0000256" key="9">
    <source>
        <dbReference type="ARBA" id="ARBA00022989"/>
    </source>
</evidence>
<feature type="transmembrane region" description="Helical" evidence="11">
    <location>
        <begin position="79"/>
        <end position="97"/>
    </location>
</feature>
<keyword evidence="5" id="KW-0997">Cell inner membrane</keyword>
<evidence type="ECO:0000256" key="10">
    <source>
        <dbReference type="ARBA" id="ARBA00023136"/>
    </source>
</evidence>
<reference evidence="12" key="1">
    <citation type="submission" date="2021-01" db="EMBL/GenBank/DDBJ databases">
        <authorList>
            <person name="Corre E."/>
            <person name="Pelletier E."/>
            <person name="Niang G."/>
            <person name="Scheremetjew M."/>
            <person name="Finn R."/>
            <person name="Kale V."/>
            <person name="Holt S."/>
            <person name="Cochrane G."/>
            <person name="Meng A."/>
            <person name="Brown T."/>
            <person name="Cohen L."/>
        </authorList>
    </citation>
    <scope>NUCLEOTIDE SEQUENCE</scope>
    <source>
        <strain evidence="12">CCMP644</strain>
    </source>
</reference>
<feature type="transmembrane region" description="Helical" evidence="11">
    <location>
        <begin position="36"/>
        <end position="55"/>
    </location>
</feature>
<dbReference type="InterPro" id="IPR003457">
    <property type="entry name" value="Transprt_MerT"/>
</dbReference>
<proteinExistence type="predicted"/>
<dbReference type="EMBL" id="HBFX01035281">
    <property type="protein sequence ID" value="CAD8970257.1"/>
    <property type="molecule type" value="Transcribed_RNA"/>
</dbReference>
<name>A0A7S1H5Y1_HEMAN</name>
<keyword evidence="4" id="KW-1003">Cell membrane</keyword>
<keyword evidence="2" id="KW-0813">Transport</keyword>
<keyword evidence="10 11" id="KW-0472">Membrane</keyword>
<dbReference type="GO" id="GO:0046872">
    <property type="term" value="F:metal ion binding"/>
    <property type="evidence" value="ECO:0007669"/>
    <property type="project" value="UniProtKB-KW"/>
</dbReference>
<evidence type="ECO:0000256" key="2">
    <source>
        <dbReference type="ARBA" id="ARBA00022448"/>
    </source>
</evidence>
<evidence type="ECO:0008006" key="13">
    <source>
        <dbReference type="Google" id="ProtNLM"/>
    </source>
</evidence>
<gene>
    <name evidence="12" type="ORF">HAND00432_LOCUS21256</name>
</gene>
<sequence length="101" mass="11049">MAAIGASICCVGPLVLLLMGIGGAWVANLAALEPMRPFFIGATLLFVALAFRRLYLMPQVCDPGTPCADPRIVRRQRRMFWIVVVALASLLAVPWMAPLFY</sequence>
<keyword evidence="9 11" id="KW-1133">Transmembrane helix</keyword>
<dbReference type="GO" id="GO:0015097">
    <property type="term" value="F:mercury ion transmembrane transporter activity"/>
    <property type="evidence" value="ECO:0007669"/>
    <property type="project" value="InterPro"/>
</dbReference>
<keyword evidence="7" id="KW-0479">Metal-binding</keyword>
<accession>A0A7S1H5Y1</accession>
<evidence type="ECO:0000256" key="1">
    <source>
        <dbReference type="ARBA" id="ARBA00004429"/>
    </source>
</evidence>
<keyword evidence="3" id="KW-0475">Mercuric resistance</keyword>
<evidence type="ECO:0000256" key="8">
    <source>
        <dbReference type="ARBA" id="ARBA00022914"/>
    </source>
</evidence>
<evidence type="ECO:0000256" key="3">
    <source>
        <dbReference type="ARBA" id="ARBA00022466"/>
    </source>
</evidence>
<protein>
    <recommendedName>
        <fullName evidence="13">Mercuric transport protein MerT</fullName>
    </recommendedName>
</protein>
<evidence type="ECO:0000313" key="12">
    <source>
        <dbReference type="EMBL" id="CAD8970257.1"/>
    </source>
</evidence>
<dbReference type="Pfam" id="PF02411">
    <property type="entry name" value="MerT"/>
    <property type="match status" value="1"/>
</dbReference>
<dbReference type="GO" id="GO:0005886">
    <property type="term" value="C:plasma membrane"/>
    <property type="evidence" value="ECO:0007669"/>
    <property type="project" value="UniProtKB-SubCell"/>
</dbReference>
<evidence type="ECO:0000256" key="5">
    <source>
        <dbReference type="ARBA" id="ARBA00022519"/>
    </source>
</evidence>
<keyword evidence="8" id="KW-0476">Mercury</keyword>
<comment type="subcellular location">
    <subcellularLocation>
        <location evidence="1">Cell inner membrane</location>
        <topology evidence="1">Multi-pass membrane protein</topology>
    </subcellularLocation>
</comment>
<evidence type="ECO:0000256" key="11">
    <source>
        <dbReference type="SAM" id="Phobius"/>
    </source>
</evidence>
<evidence type="ECO:0000256" key="4">
    <source>
        <dbReference type="ARBA" id="ARBA00022475"/>
    </source>
</evidence>
<dbReference type="AlphaFoldDB" id="A0A7S1H5Y1"/>